<comment type="similarity">
    <text evidence="1">Belongs to the bleomycin resistance protein family.</text>
</comment>
<dbReference type="CDD" id="cd08349">
    <property type="entry name" value="BLMA_like"/>
    <property type="match status" value="1"/>
</dbReference>
<protein>
    <recommendedName>
        <fullName evidence="2">Bleomycin resistance protein</fullName>
    </recommendedName>
</protein>
<reference evidence="5 6" key="1">
    <citation type="submission" date="2018-01" db="EMBL/GenBank/DDBJ databases">
        <title>Draft genome sequence of Paucibacter aquatile CR182 isolated from freshwater of the Nakdong River.</title>
        <authorList>
            <person name="Choi A."/>
            <person name="Chung E.J."/>
        </authorList>
    </citation>
    <scope>NUCLEOTIDE SEQUENCE [LARGE SCALE GENOMIC DNA]</scope>
    <source>
        <strain evidence="5 6">CR182</strain>
    </source>
</reference>
<dbReference type="EMBL" id="POSP01000001">
    <property type="protein sequence ID" value="PND40423.1"/>
    <property type="molecule type" value="Genomic_DNA"/>
</dbReference>
<name>A0A2N8L414_9BURK</name>
<gene>
    <name evidence="5" type="ORF">C1O66_00130</name>
</gene>
<evidence type="ECO:0000313" key="5">
    <source>
        <dbReference type="EMBL" id="PND40423.1"/>
    </source>
</evidence>
<evidence type="ECO:0000256" key="2">
    <source>
        <dbReference type="ARBA" id="ARBA00021572"/>
    </source>
</evidence>
<dbReference type="AlphaFoldDB" id="A0A2N8L414"/>
<keyword evidence="6" id="KW-1185">Reference proteome</keyword>
<keyword evidence="3" id="KW-0046">Antibiotic resistance</keyword>
<dbReference type="Gene3D" id="3.10.180.10">
    <property type="entry name" value="2,3-Dihydroxybiphenyl 1,2-Dioxygenase, domain 1"/>
    <property type="match status" value="1"/>
</dbReference>
<accession>A0A2N8L414</accession>
<dbReference type="InterPro" id="IPR000335">
    <property type="entry name" value="Bleomycin-R"/>
</dbReference>
<evidence type="ECO:0000313" key="6">
    <source>
        <dbReference type="Proteomes" id="UP000235916"/>
    </source>
</evidence>
<dbReference type="OrthoDB" id="9797663at2"/>
<dbReference type="InterPro" id="IPR029068">
    <property type="entry name" value="Glyas_Bleomycin-R_OHBP_Dase"/>
</dbReference>
<dbReference type="Pfam" id="PF00903">
    <property type="entry name" value="Glyoxalase"/>
    <property type="match status" value="1"/>
</dbReference>
<dbReference type="PROSITE" id="PS51819">
    <property type="entry name" value="VOC"/>
    <property type="match status" value="1"/>
</dbReference>
<dbReference type="InterPro" id="IPR037523">
    <property type="entry name" value="VOC_core"/>
</dbReference>
<evidence type="ECO:0000256" key="1">
    <source>
        <dbReference type="ARBA" id="ARBA00011051"/>
    </source>
</evidence>
<organism evidence="5 6">
    <name type="scientific">Kinneretia aquatilis</name>
    <dbReference type="NCBI Taxonomy" id="2070761"/>
    <lineage>
        <taxon>Bacteria</taxon>
        <taxon>Pseudomonadati</taxon>
        <taxon>Pseudomonadota</taxon>
        <taxon>Betaproteobacteria</taxon>
        <taxon>Burkholderiales</taxon>
        <taxon>Sphaerotilaceae</taxon>
        <taxon>Roseateles</taxon>
    </lineage>
</organism>
<evidence type="ECO:0000259" key="4">
    <source>
        <dbReference type="PROSITE" id="PS51819"/>
    </source>
</evidence>
<evidence type="ECO:0000256" key="3">
    <source>
        <dbReference type="ARBA" id="ARBA00023251"/>
    </source>
</evidence>
<feature type="domain" description="VOC" evidence="4">
    <location>
        <begin position="1"/>
        <end position="126"/>
    </location>
</feature>
<sequence length="138" mass="15966">MVPELAVSDLAASLHFYRACGFEVRFRRDDPPFAYLELGRAQLMLEQDHAHSWLTAPTETPRGRGMNLQIEVEDVEQLQAQLRQFGCPLFRALEESWYPVSEREEEGQLEFLVQDLDGYLLRFCQVLGSRERPSPGEH</sequence>
<dbReference type="Proteomes" id="UP000235916">
    <property type="component" value="Unassembled WGS sequence"/>
</dbReference>
<proteinExistence type="inferred from homology"/>
<dbReference type="SUPFAM" id="SSF54593">
    <property type="entry name" value="Glyoxalase/Bleomycin resistance protein/Dihydroxybiphenyl dioxygenase"/>
    <property type="match status" value="1"/>
</dbReference>
<dbReference type="GO" id="GO:0046677">
    <property type="term" value="P:response to antibiotic"/>
    <property type="evidence" value="ECO:0007669"/>
    <property type="project" value="UniProtKB-KW"/>
</dbReference>
<dbReference type="InterPro" id="IPR004360">
    <property type="entry name" value="Glyas_Fos-R_dOase_dom"/>
</dbReference>
<comment type="caution">
    <text evidence="5">The sequence shown here is derived from an EMBL/GenBank/DDBJ whole genome shotgun (WGS) entry which is preliminary data.</text>
</comment>